<reference evidence="2" key="1">
    <citation type="submission" date="2023-11" db="EMBL/GenBank/DDBJ databases">
        <title>Genome assemblies of two species of porcelain crab, Petrolisthes cinctipes and Petrolisthes manimaculis (Anomura: Porcellanidae).</title>
        <authorList>
            <person name="Angst P."/>
        </authorList>
    </citation>
    <scope>NUCLEOTIDE SEQUENCE</scope>
    <source>
        <strain evidence="2">PB745_02</strain>
        <tissue evidence="2">Gill</tissue>
    </source>
</reference>
<organism evidence="2 3">
    <name type="scientific">Petrolisthes manimaculis</name>
    <dbReference type="NCBI Taxonomy" id="1843537"/>
    <lineage>
        <taxon>Eukaryota</taxon>
        <taxon>Metazoa</taxon>
        <taxon>Ecdysozoa</taxon>
        <taxon>Arthropoda</taxon>
        <taxon>Crustacea</taxon>
        <taxon>Multicrustacea</taxon>
        <taxon>Malacostraca</taxon>
        <taxon>Eumalacostraca</taxon>
        <taxon>Eucarida</taxon>
        <taxon>Decapoda</taxon>
        <taxon>Pleocyemata</taxon>
        <taxon>Anomura</taxon>
        <taxon>Galatheoidea</taxon>
        <taxon>Porcellanidae</taxon>
        <taxon>Petrolisthes</taxon>
    </lineage>
</organism>
<keyword evidence="3" id="KW-1185">Reference proteome</keyword>
<accession>A0AAE1Q1V9</accession>
<feature type="compositionally biased region" description="Gly residues" evidence="1">
    <location>
        <begin position="1"/>
        <end position="13"/>
    </location>
</feature>
<dbReference type="Proteomes" id="UP001292094">
    <property type="component" value="Unassembled WGS sequence"/>
</dbReference>
<feature type="region of interest" description="Disordered" evidence="1">
    <location>
        <begin position="1"/>
        <end position="67"/>
    </location>
</feature>
<evidence type="ECO:0000313" key="3">
    <source>
        <dbReference type="Proteomes" id="UP001292094"/>
    </source>
</evidence>
<protein>
    <submittedName>
        <fullName evidence="2">Uncharacterized protein</fullName>
    </submittedName>
</protein>
<gene>
    <name evidence="2" type="ORF">Pmani_011068</name>
</gene>
<comment type="caution">
    <text evidence="2">The sequence shown here is derived from an EMBL/GenBank/DDBJ whole genome shotgun (WGS) entry which is preliminary data.</text>
</comment>
<name>A0AAE1Q1V9_9EUCA</name>
<sequence>MIVANGGVGVGGGGDRDDGGEICWREVRIEGGGGGRGIRGGGGDGGSGNSEGGGADYKDGGGDGISEGGKVEIVKMVMVEVRL</sequence>
<proteinExistence type="predicted"/>
<evidence type="ECO:0000313" key="2">
    <source>
        <dbReference type="EMBL" id="KAK4317890.1"/>
    </source>
</evidence>
<dbReference type="EMBL" id="JAWZYT010000884">
    <property type="protein sequence ID" value="KAK4317890.1"/>
    <property type="molecule type" value="Genomic_DNA"/>
</dbReference>
<feature type="compositionally biased region" description="Basic and acidic residues" evidence="1">
    <location>
        <begin position="14"/>
        <end position="29"/>
    </location>
</feature>
<evidence type="ECO:0000256" key="1">
    <source>
        <dbReference type="SAM" id="MobiDB-lite"/>
    </source>
</evidence>
<feature type="compositionally biased region" description="Gly residues" evidence="1">
    <location>
        <begin position="30"/>
        <end position="55"/>
    </location>
</feature>
<dbReference type="AlphaFoldDB" id="A0AAE1Q1V9"/>